<dbReference type="CDD" id="cd17535">
    <property type="entry name" value="REC_NarL-like"/>
    <property type="match status" value="1"/>
</dbReference>
<dbReference type="Pfam" id="PF00072">
    <property type="entry name" value="Response_reg"/>
    <property type="match status" value="1"/>
</dbReference>
<evidence type="ECO:0000259" key="5">
    <source>
        <dbReference type="PROSITE" id="PS50110"/>
    </source>
</evidence>
<dbReference type="RefSeq" id="WP_012383316.1">
    <property type="nucleotide sequence ID" value="NC_010581.1"/>
</dbReference>
<dbReference type="PANTHER" id="PTHR43214">
    <property type="entry name" value="TWO-COMPONENT RESPONSE REGULATOR"/>
    <property type="match status" value="1"/>
</dbReference>
<evidence type="ECO:0000313" key="6">
    <source>
        <dbReference type="EMBL" id="ACB93958.1"/>
    </source>
</evidence>
<evidence type="ECO:0000256" key="3">
    <source>
        <dbReference type="PROSITE-ProRule" id="PRU00169"/>
    </source>
</evidence>
<dbReference type="InterPro" id="IPR001789">
    <property type="entry name" value="Sig_transdc_resp-reg_receiver"/>
</dbReference>
<dbReference type="InterPro" id="IPR000792">
    <property type="entry name" value="Tscrpt_reg_LuxR_C"/>
</dbReference>
<dbReference type="GO" id="GO:0006355">
    <property type="term" value="P:regulation of DNA-templated transcription"/>
    <property type="evidence" value="ECO:0007669"/>
    <property type="project" value="InterPro"/>
</dbReference>
<dbReference type="InterPro" id="IPR058245">
    <property type="entry name" value="NreC/VraR/RcsB-like_REC"/>
</dbReference>
<evidence type="ECO:0000259" key="4">
    <source>
        <dbReference type="PROSITE" id="PS50043"/>
    </source>
</evidence>
<dbReference type="OrthoDB" id="3678174at2"/>
<protein>
    <submittedName>
        <fullName evidence="6">Two component transcriptional regulator, LuxR family</fullName>
    </submittedName>
</protein>
<dbReference type="PROSITE" id="PS50110">
    <property type="entry name" value="RESPONSE_REGULATORY"/>
    <property type="match status" value="1"/>
</dbReference>
<dbReference type="eggNOG" id="COG2197">
    <property type="taxonomic scope" value="Bacteria"/>
</dbReference>
<reference evidence="6 7" key="2">
    <citation type="journal article" date="2010" name="J. Bacteriol.">
        <title>Complete genome sequence of Beijerinckia indica subsp. indica.</title>
        <authorList>
            <person name="Tamas I."/>
            <person name="Dedysh S.N."/>
            <person name="Liesack W."/>
            <person name="Stott M.B."/>
            <person name="Alam M."/>
            <person name="Murrell J.C."/>
            <person name="Dunfield P.F."/>
        </authorList>
    </citation>
    <scope>NUCLEOTIDE SEQUENCE [LARGE SCALE GENOMIC DNA]</scope>
    <source>
        <strain evidence="7">ATCC 9039 / DSM 1715 / NCIMB 8712</strain>
    </source>
</reference>
<dbReference type="GO" id="GO:0000160">
    <property type="term" value="P:phosphorelay signal transduction system"/>
    <property type="evidence" value="ECO:0007669"/>
    <property type="project" value="InterPro"/>
</dbReference>
<dbReference type="InterPro" id="IPR016032">
    <property type="entry name" value="Sig_transdc_resp-reg_C-effctor"/>
</dbReference>
<evidence type="ECO:0000313" key="7">
    <source>
        <dbReference type="Proteomes" id="UP000001695"/>
    </source>
</evidence>
<dbReference type="PROSITE" id="PS50043">
    <property type="entry name" value="HTH_LUXR_2"/>
    <property type="match status" value="1"/>
</dbReference>
<dbReference type="SUPFAM" id="SSF52172">
    <property type="entry name" value="CheY-like"/>
    <property type="match status" value="1"/>
</dbReference>
<dbReference type="SMART" id="SM00421">
    <property type="entry name" value="HTH_LUXR"/>
    <property type="match status" value="1"/>
</dbReference>
<dbReference type="SUPFAM" id="SSF46894">
    <property type="entry name" value="C-terminal effector domain of the bipartite response regulators"/>
    <property type="match status" value="1"/>
</dbReference>
<keyword evidence="1 3" id="KW-0597">Phosphoprotein</keyword>
<dbReference type="SMART" id="SM00448">
    <property type="entry name" value="REC"/>
    <property type="match status" value="1"/>
</dbReference>
<dbReference type="PANTHER" id="PTHR43214:SF43">
    <property type="entry name" value="TWO-COMPONENT RESPONSE REGULATOR"/>
    <property type="match status" value="1"/>
</dbReference>
<reference evidence="7" key="1">
    <citation type="submission" date="2008-03" db="EMBL/GenBank/DDBJ databases">
        <title>Complete sequence of chromosome of Beijerinckia indica subsp. indica ATCC 9039.</title>
        <authorList>
            <consortium name="US DOE Joint Genome Institute"/>
            <person name="Copeland A."/>
            <person name="Lucas S."/>
            <person name="Lapidus A."/>
            <person name="Glavina del Rio T."/>
            <person name="Dalin E."/>
            <person name="Tice H."/>
            <person name="Bruce D."/>
            <person name="Goodwin L."/>
            <person name="Pitluck S."/>
            <person name="LaButti K."/>
            <person name="Schmutz J."/>
            <person name="Larimer F."/>
            <person name="Land M."/>
            <person name="Hauser L."/>
            <person name="Kyrpides N."/>
            <person name="Mikhailova N."/>
            <person name="Dunfield P.F."/>
            <person name="Dedysh S.N."/>
            <person name="Liesack W."/>
            <person name="Saw J.H."/>
            <person name="Alam M."/>
            <person name="Chen Y."/>
            <person name="Murrell J.C."/>
            <person name="Richardson P."/>
        </authorList>
    </citation>
    <scope>NUCLEOTIDE SEQUENCE [LARGE SCALE GENOMIC DNA]</scope>
    <source>
        <strain evidence="7">ATCC 9039 / DSM 1715 / NCIMB 8712</strain>
    </source>
</reference>
<feature type="domain" description="Response regulatory" evidence="5">
    <location>
        <begin position="12"/>
        <end position="127"/>
    </location>
</feature>
<accession>B2IDA1</accession>
<evidence type="ECO:0000256" key="2">
    <source>
        <dbReference type="ARBA" id="ARBA00023125"/>
    </source>
</evidence>
<dbReference type="Gene3D" id="3.40.50.2300">
    <property type="match status" value="1"/>
</dbReference>
<dbReference type="Pfam" id="PF00196">
    <property type="entry name" value="GerE"/>
    <property type="match status" value="1"/>
</dbReference>
<dbReference type="InterPro" id="IPR011006">
    <property type="entry name" value="CheY-like_superfamily"/>
</dbReference>
<dbReference type="InterPro" id="IPR039420">
    <property type="entry name" value="WalR-like"/>
</dbReference>
<proteinExistence type="predicted"/>
<keyword evidence="2" id="KW-0238">DNA-binding</keyword>
<feature type="domain" description="HTH luxR-type" evidence="4">
    <location>
        <begin position="149"/>
        <end position="214"/>
    </location>
</feature>
<dbReference type="PRINTS" id="PR00038">
    <property type="entry name" value="HTHLUXR"/>
</dbReference>
<dbReference type="EMBL" id="CP001016">
    <property type="protein sequence ID" value="ACB93958.1"/>
    <property type="molecule type" value="Genomic_DNA"/>
</dbReference>
<sequence>MESLKAHQKPVTILIIEDHPIVREGCRRLFSRRPDIETHDAASAGAGLACNKTLRPDVIILDVDLPDASGLDMIPALLQDNDTARIIVFSMYEARNFVTRALELGARGYVTKNDDPDMILQATDKVLSGALYLGQTVAQNLALAQIEPAQDPLRDLSEREREVLHFMGEGKSLGEIARALSLGYKTVANIVSMLKQKLGVTTSPALIKFAVECRSHENRSNENRVKPGF</sequence>
<feature type="modified residue" description="4-aspartylphosphate" evidence="3">
    <location>
        <position position="62"/>
    </location>
</feature>
<dbReference type="HOGENOM" id="CLU_000445_90_1_5"/>
<dbReference type="KEGG" id="bid:Bind_0304"/>
<evidence type="ECO:0000256" key="1">
    <source>
        <dbReference type="ARBA" id="ARBA00022553"/>
    </source>
</evidence>
<gene>
    <name evidence="6" type="ordered locus">Bind_0304</name>
</gene>
<dbReference type="STRING" id="395963.Bind_0304"/>
<dbReference type="GO" id="GO:0003677">
    <property type="term" value="F:DNA binding"/>
    <property type="evidence" value="ECO:0007669"/>
    <property type="project" value="UniProtKB-KW"/>
</dbReference>
<organism evidence="6 7">
    <name type="scientific">Beijerinckia indica subsp. indica (strain ATCC 9039 / DSM 1715 / NCIMB 8712)</name>
    <dbReference type="NCBI Taxonomy" id="395963"/>
    <lineage>
        <taxon>Bacteria</taxon>
        <taxon>Pseudomonadati</taxon>
        <taxon>Pseudomonadota</taxon>
        <taxon>Alphaproteobacteria</taxon>
        <taxon>Hyphomicrobiales</taxon>
        <taxon>Beijerinckiaceae</taxon>
        <taxon>Beijerinckia</taxon>
    </lineage>
</organism>
<name>B2IDA1_BEII9</name>
<dbReference type="Proteomes" id="UP000001695">
    <property type="component" value="Chromosome"/>
</dbReference>
<keyword evidence="7" id="KW-1185">Reference proteome</keyword>
<dbReference type="AlphaFoldDB" id="B2IDA1"/>
<dbReference type="CDD" id="cd06170">
    <property type="entry name" value="LuxR_C_like"/>
    <property type="match status" value="1"/>
</dbReference>